<gene>
    <name evidence="1" type="ORF">VP01_3285g2</name>
</gene>
<dbReference type="Proteomes" id="UP000037035">
    <property type="component" value="Unassembled WGS sequence"/>
</dbReference>
<feature type="non-terminal residue" evidence="1">
    <location>
        <position position="1"/>
    </location>
</feature>
<dbReference type="OrthoDB" id="8003956at2759"/>
<evidence type="ECO:0000313" key="2">
    <source>
        <dbReference type="Proteomes" id="UP000037035"/>
    </source>
</evidence>
<reference evidence="1 2" key="1">
    <citation type="submission" date="2015-08" db="EMBL/GenBank/DDBJ databases">
        <title>Next Generation Sequencing and Analysis of the Genome of Puccinia sorghi L Schw, the Causal Agent of Maize Common Rust.</title>
        <authorList>
            <person name="Rochi L."/>
            <person name="Burguener G."/>
            <person name="Darino M."/>
            <person name="Turjanski A."/>
            <person name="Kreff E."/>
            <person name="Dieguez M.J."/>
            <person name="Sacco F."/>
        </authorList>
    </citation>
    <scope>NUCLEOTIDE SEQUENCE [LARGE SCALE GENOMIC DNA]</scope>
    <source>
        <strain evidence="1 2">RO10H11247</strain>
    </source>
</reference>
<sequence length="259" mass="29748">SKQRWPLTYMPENISDEIKPSQNTSSLKTTNYSSSMDKIDLIYLILAIDAIPTLTQENYSIWHTQILHYLDRLLLKEFFVDCKGIIKTTNAQNVWTVLTSKMDAMVHANSIKKYFALQHAANRARVWNNFSYLDFDSSDVLGFFTKTKAALKQLHEVVINRDPDILAFEIVKKLPKTPEFTGISTAITHSGAAITPDLVPDHLRLHANQPFIERYSSDTSLTQKQVSLFTDASRKCKYKAHHTLANHPEFCCWKLYLHL</sequence>
<keyword evidence="2" id="KW-1185">Reference proteome</keyword>
<protein>
    <submittedName>
        <fullName evidence="1">Uncharacterized protein</fullName>
    </submittedName>
</protein>
<dbReference type="EMBL" id="LAVV01008263">
    <property type="protein sequence ID" value="KNZ53304.1"/>
    <property type="molecule type" value="Genomic_DNA"/>
</dbReference>
<comment type="caution">
    <text evidence="1">The sequence shown here is derived from an EMBL/GenBank/DDBJ whole genome shotgun (WGS) entry which is preliminary data.</text>
</comment>
<evidence type="ECO:0000313" key="1">
    <source>
        <dbReference type="EMBL" id="KNZ53304.1"/>
    </source>
</evidence>
<dbReference type="AlphaFoldDB" id="A0A0L6UXS2"/>
<proteinExistence type="predicted"/>
<accession>A0A0L6UXS2</accession>
<organism evidence="1 2">
    <name type="scientific">Puccinia sorghi</name>
    <dbReference type="NCBI Taxonomy" id="27349"/>
    <lineage>
        <taxon>Eukaryota</taxon>
        <taxon>Fungi</taxon>
        <taxon>Dikarya</taxon>
        <taxon>Basidiomycota</taxon>
        <taxon>Pucciniomycotina</taxon>
        <taxon>Pucciniomycetes</taxon>
        <taxon>Pucciniales</taxon>
        <taxon>Pucciniaceae</taxon>
        <taxon>Puccinia</taxon>
    </lineage>
</organism>
<name>A0A0L6UXS2_9BASI</name>
<dbReference type="VEuPathDB" id="FungiDB:VP01_3285g2"/>